<evidence type="ECO:0000256" key="1">
    <source>
        <dbReference type="SAM" id="MobiDB-lite"/>
    </source>
</evidence>
<dbReference type="RefSeq" id="XP_024728369.1">
    <property type="nucleotide sequence ID" value="XM_024887501.1"/>
</dbReference>
<feature type="compositionally biased region" description="Low complexity" evidence="1">
    <location>
        <begin position="166"/>
        <end position="175"/>
    </location>
</feature>
<sequence length="203" mass="22002">MIGDLHDVLPPPLVALRVDTGACGAPTRTLPSPPTLLGLQMHPFLSTAFAFCILWIPDLGRPVVRSTEDACITVALPALTATRHPFARRPLQACQRRLRLPQRGRFVATVHPADWALDLCGRAAEPLRLPHDSALARVASKPFERVGGGFCLKFRDFGTDRRKRSSQQQPAAASSKGARCALGKQREGRSSTLRPIACPTSLA</sequence>
<dbReference type="InParanoid" id="A0A2J6SL23"/>
<dbReference type="GeneID" id="36595577"/>
<dbReference type="EMBL" id="KZ613912">
    <property type="protein sequence ID" value="PMD51465.1"/>
    <property type="molecule type" value="Genomic_DNA"/>
</dbReference>
<evidence type="ECO:0000313" key="2">
    <source>
        <dbReference type="EMBL" id="PMD51465.1"/>
    </source>
</evidence>
<accession>A0A2J6SL23</accession>
<evidence type="ECO:0000313" key="3">
    <source>
        <dbReference type="Proteomes" id="UP000235371"/>
    </source>
</evidence>
<protein>
    <submittedName>
        <fullName evidence="2">Uncharacterized protein</fullName>
    </submittedName>
</protein>
<gene>
    <name evidence="2" type="ORF">K444DRAFT_669262</name>
</gene>
<keyword evidence="3" id="KW-1185">Reference proteome</keyword>
<proteinExistence type="predicted"/>
<organism evidence="2 3">
    <name type="scientific">Hyaloscypha bicolor E</name>
    <dbReference type="NCBI Taxonomy" id="1095630"/>
    <lineage>
        <taxon>Eukaryota</taxon>
        <taxon>Fungi</taxon>
        <taxon>Dikarya</taxon>
        <taxon>Ascomycota</taxon>
        <taxon>Pezizomycotina</taxon>
        <taxon>Leotiomycetes</taxon>
        <taxon>Helotiales</taxon>
        <taxon>Hyaloscyphaceae</taxon>
        <taxon>Hyaloscypha</taxon>
        <taxon>Hyaloscypha bicolor</taxon>
    </lineage>
</organism>
<feature type="region of interest" description="Disordered" evidence="1">
    <location>
        <begin position="162"/>
        <end position="203"/>
    </location>
</feature>
<dbReference type="AlphaFoldDB" id="A0A2J6SL23"/>
<dbReference type="Proteomes" id="UP000235371">
    <property type="component" value="Unassembled WGS sequence"/>
</dbReference>
<name>A0A2J6SL23_9HELO</name>
<reference evidence="2 3" key="1">
    <citation type="submission" date="2016-04" db="EMBL/GenBank/DDBJ databases">
        <title>A degradative enzymes factory behind the ericoid mycorrhizal symbiosis.</title>
        <authorList>
            <consortium name="DOE Joint Genome Institute"/>
            <person name="Martino E."/>
            <person name="Morin E."/>
            <person name="Grelet G."/>
            <person name="Kuo A."/>
            <person name="Kohler A."/>
            <person name="Daghino S."/>
            <person name="Barry K."/>
            <person name="Choi C."/>
            <person name="Cichocki N."/>
            <person name="Clum A."/>
            <person name="Copeland A."/>
            <person name="Hainaut M."/>
            <person name="Haridas S."/>
            <person name="Labutti K."/>
            <person name="Lindquist E."/>
            <person name="Lipzen A."/>
            <person name="Khouja H.-R."/>
            <person name="Murat C."/>
            <person name="Ohm R."/>
            <person name="Olson A."/>
            <person name="Spatafora J."/>
            <person name="Veneault-Fourrey C."/>
            <person name="Henrissat B."/>
            <person name="Grigoriev I."/>
            <person name="Martin F."/>
            <person name="Perotto S."/>
        </authorList>
    </citation>
    <scope>NUCLEOTIDE SEQUENCE [LARGE SCALE GENOMIC DNA]</scope>
    <source>
        <strain evidence="2 3">E</strain>
    </source>
</reference>